<accession>N4WNG8</accession>
<keyword evidence="3" id="KW-1185">Reference proteome</keyword>
<evidence type="ECO:0000256" key="1">
    <source>
        <dbReference type="SAM" id="MobiDB-lite"/>
    </source>
</evidence>
<feature type="region of interest" description="Disordered" evidence="1">
    <location>
        <begin position="62"/>
        <end position="86"/>
    </location>
</feature>
<dbReference type="EMBL" id="APML01000062">
    <property type="protein sequence ID" value="ENH96020.1"/>
    <property type="molecule type" value="Genomic_DNA"/>
</dbReference>
<dbReference type="Proteomes" id="UP000012283">
    <property type="component" value="Unassembled WGS sequence"/>
</dbReference>
<evidence type="ECO:0000313" key="2">
    <source>
        <dbReference type="EMBL" id="ENH96020.1"/>
    </source>
</evidence>
<organism evidence="2 3">
    <name type="scientific">Gracilibacillus halophilus YIM-C55.5</name>
    <dbReference type="NCBI Taxonomy" id="1308866"/>
    <lineage>
        <taxon>Bacteria</taxon>
        <taxon>Bacillati</taxon>
        <taxon>Bacillota</taxon>
        <taxon>Bacilli</taxon>
        <taxon>Bacillales</taxon>
        <taxon>Bacillaceae</taxon>
        <taxon>Gracilibacillus</taxon>
    </lineage>
</organism>
<dbReference type="AlphaFoldDB" id="N4WNG8"/>
<gene>
    <name evidence="2" type="ORF">J416_13009</name>
</gene>
<feature type="compositionally biased region" description="Polar residues" evidence="1">
    <location>
        <begin position="67"/>
        <end position="86"/>
    </location>
</feature>
<dbReference type="STRING" id="1308866.J416_13009"/>
<dbReference type="RefSeq" id="WP_003472815.1">
    <property type="nucleotide sequence ID" value="NZ_APML01000062.1"/>
</dbReference>
<evidence type="ECO:0000313" key="3">
    <source>
        <dbReference type="Proteomes" id="UP000012283"/>
    </source>
</evidence>
<dbReference type="eggNOG" id="COG2865">
    <property type="taxonomic scope" value="Bacteria"/>
</dbReference>
<reference evidence="2 3" key="1">
    <citation type="submission" date="2013-03" db="EMBL/GenBank/DDBJ databases">
        <title>Draft genome sequence of Gracibacillus halophilus YIM-C55.5, a moderately halophilic and thermophilic organism from the Xiaochaidamu salt lake.</title>
        <authorList>
            <person name="Sugumar T."/>
            <person name="Polireddy D.R."/>
            <person name="Antony A."/>
            <person name="Madhava Y.R."/>
            <person name="Sivakumar N."/>
        </authorList>
    </citation>
    <scope>NUCLEOTIDE SEQUENCE [LARGE SCALE GENOMIC DNA]</scope>
    <source>
        <strain evidence="2 3">YIM-C55.5</strain>
    </source>
</reference>
<protein>
    <submittedName>
        <fullName evidence="2">Uncharacterized protein</fullName>
    </submittedName>
</protein>
<comment type="caution">
    <text evidence="2">The sequence shown here is derived from an EMBL/GenBank/DDBJ whole genome shotgun (WGS) entry which is preliminary data.</text>
</comment>
<sequence length="86" mass="9884">MGIARPAREKSRLKPEVLRNLILSLCSNQFLTVNELAYLLKRDSGGLRKNHIKKLVEMGKLEPRYPNTPSHKNQAYKTVQHTESNN</sequence>
<proteinExistence type="predicted"/>
<name>N4WNG8_9BACI</name>